<evidence type="ECO:0000313" key="3">
    <source>
        <dbReference type="Proteomes" id="UP000646745"/>
    </source>
</evidence>
<dbReference type="RefSeq" id="WP_189444574.1">
    <property type="nucleotide sequence ID" value="NZ_BMZI01000004.1"/>
</dbReference>
<dbReference type="Proteomes" id="UP000646745">
    <property type="component" value="Unassembled WGS sequence"/>
</dbReference>
<organism evidence="2 3">
    <name type="scientific">Salinicola rhizosphaerae</name>
    <dbReference type="NCBI Taxonomy" id="1443141"/>
    <lineage>
        <taxon>Bacteria</taxon>
        <taxon>Pseudomonadati</taxon>
        <taxon>Pseudomonadota</taxon>
        <taxon>Gammaproteobacteria</taxon>
        <taxon>Oceanospirillales</taxon>
        <taxon>Halomonadaceae</taxon>
        <taxon>Salinicola</taxon>
    </lineage>
</organism>
<keyword evidence="1" id="KW-1133">Transmembrane helix</keyword>
<feature type="transmembrane region" description="Helical" evidence="1">
    <location>
        <begin position="31"/>
        <end position="52"/>
    </location>
</feature>
<dbReference type="EMBL" id="BMZI01000004">
    <property type="protein sequence ID" value="GHB21476.1"/>
    <property type="molecule type" value="Genomic_DNA"/>
</dbReference>
<protein>
    <recommendedName>
        <fullName evidence="4">DUF3311 domain-containing protein</fullName>
    </recommendedName>
</protein>
<accession>A0ABQ3E574</accession>
<evidence type="ECO:0000313" key="2">
    <source>
        <dbReference type="EMBL" id="GHB21476.1"/>
    </source>
</evidence>
<comment type="caution">
    <text evidence="2">The sequence shown here is derived from an EMBL/GenBank/DDBJ whole genome shotgun (WGS) entry which is preliminary data.</text>
</comment>
<keyword evidence="3" id="KW-1185">Reference proteome</keyword>
<sequence>MRARHWIWGVWILVLLCYVVPFALLGDIHAWYGSFLFWCVVGVLVIAANILITRDFKDQSEGKE</sequence>
<name>A0ABQ3E574_9GAMM</name>
<gene>
    <name evidence="2" type="ORF">GCM10009038_20410</name>
</gene>
<reference evidence="3" key="1">
    <citation type="journal article" date="2019" name="Int. J. Syst. Evol. Microbiol.">
        <title>The Global Catalogue of Microorganisms (GCM) 10K type strain sequencing project: providing services to taxonomists for standard genome sequencing and annotation.</title>
        <authorList>
            <consortium name="The Broad Institute Genomics Platform"/>
            <consortium name="The Broad Institute Genome Sequencing Center for Infectious Disease"/>
            <person name="Wu L."/>
            <person name="Ma J."/>
        </authorList>
    </citation>
    <scope>NUCLEOTIDE SEQUENCE [LARGE SCALE GENOMIC DNA]</scope>
    <source>
        <strain evidence="3">KCTC 32998</strain>
    </source>
</reference>
<keyword evidence="1" id="KW-0812">Transmembrane</keyword>
<evidence type="ECO:0000256" key="1">
    <source>
        <dbReference type="SAM" id="Phobius"/>
    </source>
</evidence>
<evidence type="ECO:0008006" key="4">
    <source>
        <dbReference type="Google" id="ProtNLM"/>
    </source>
</evidence>
<keyword evidence="1" id="KW-0472">Membrane</keyword>
<feature type="transmembrane region" description="Helical" evidence="1">
    <location>
        <begin position="7"/>
        <end position="25"/>
    </location>
</feature>
<proteinExistence type="predicted"/>